<dbReference type="InterPro" id="IPR027417">
    <property type="entry name" value="P-loop_NTPase"/>
</dbReference>
<evidence type="ECO:0000313" key="4">
    <source>
        <dbReference type="Proteomes" id="UP000034112"/>
    </source>
</evidence>
<feature type="region of interest" description="Disordered" evidence="1">
    <location>
        <begin position="274"/>
        <end position="301"/>
    </location>
</feature>
<dbReference type="EMBL" id="JOKZ01000142">
    <property type="protein sequence ID" value="KKP02636.1"/>
    <property type="molecule type" value="Genomic_DNA"/>
</dbReference>
<evidence type="ECO:0000313" key="3">
    <source>
        <dbReference type="EMBL" id="KKP02636.1"/>
    </source>
</evidence>
<dbReference type="Gene3D" id="3.40.50.300">
    <property type="entry name" value="P-loop containing nucleotide triphosphate hydrolases"/>
    <property type="match status" value="1"/>
</dbReference>
<dbReference type="InterPro" id="IPR001650">
    <property type="entry name" value="Helicase_C-like"/>
</dbReference>
<dbReference type="Pfam" id="PF00271">
    <property type="entry name" value="Helicase_C"/>
    <property type="match status" value="1"/>
</dbReference>
<name>A0A0F9XC10_TRIHA</name>
<comment type="caution">
    <text evidence="3">The sequence shown here is derived from an EMBL/GenBank/DDBJ whole genome shotgun (WGS) entry which is preliminary data.</text>
</comment>
<dbReference type="OrthoDB" id="4897744at2759"/>
<gene>
    <name evidence="3" type="ORF">THAR02_05270</name>
</gene>
<feature type="domain" description="Helicase C-terminal" evidence="2">
    <location>
        <begin position="99"/>
        <end position="184"/>
    </location>
</feature>
<reference evidence="4" key="1">
    <citation type="journal article" date="2015" name="Genome Announc.">
        <title>Draft whole-genome sequence of the biocontrol agent Trichoderma harzianum T6776.</title>
        <authorList>
            <person name="Baroncelli R."/>
            <person name="Piaggeschi G."/>
            <person name="Fiorini L."/>
            <person name="Bertolini E."/>
            <person name="Zapparata A."/>
            <person name="Pe M.E."/>
            <person name="Sarrocco S."/>
            <person name="Vannacci G."/>
        </authorList>
    </citation>
    <scope>NUCLEOTIDE SEQUENCE [LARGE SCALE GENOMIC DNA]</scope>
    <source>
        <strain evidence="4">T6776</strain>
    </source>
</reference>
<evidence type="ECO:0000259" key="2">
    <source>
        <dbReference type="SMART" id="SM00490"/>
    </source>
</evidence>
<feature type="compositionally biased region" description="Basic and acidic residues" evidence="1">
    <location>
        <begin position="50"/>
        <end position="61"/>
    </location>
</feature>
<feature type="region of interest" description="Disordered" evidence="1">
    <location>
        <begin position="18"/>
        <end position="64"/>
    </location>
</feature>
<feature type="compositionally biased region" description="Basic and acidic residues" evidence="1">
    <location>
        <begin position="18"/>
        <end position="42"/>
    </location>
</feature>
<dbReference type="SMART" id="SM00490">
    <property type="entry name" value="HELICc"/>
    <property type="match status" value="1"/>
</dbReference>
<evidence type="ECO:0000256" key="1">
    <source>
        <dbReference type="SAM" id="MobiDB-lite"/>
    </source>
</evidence>
<sequence>MEAIKRYKTRANDGSITEVEKLVSRPETRARSRTRKEGDRPKVPSLVKPPKKDKSNPELTRKRSKRKSDCFTCMELAHRYVYLYRERIVIYVDTPWIQQMMYASMKMAGFVTLTVHSTDQQGAKIEALRLFTDPRSKAQILIANINIMATGVNLHDACRVGVIVSQHFNPKTNLQIHGRLNRLGQKHSVIWHCLKVKDSFHDHQDRFMLTKWACQLSAESNVKSWLSGAQREMVLFEIMKTYADLVDSNVFMWARDFSHTTCLFNDGPTNWVASPPPARASSNTSQSAALPAEAARHSASPRGHTRVTLFIYDTYLNQQTALPGSLLEKKNAQLPAIASDEEIAMMKAEREKNTGPEADRDISMEKLRDMRDQLGHETLATVSIAN</sequence>
<dbReference type="SUPFAM" id="SSF52540">
    <property type="entry name" value="P-loop containing nucleoside triphosphate hydrolases"/>
    <property type="match status" value="1"/>
</dbReference>
<dbReference type="AlphaFoldDB" id="A0A0F9XC10"/>
<proteinExistence type="predicted"/>
<dbReference type="Proteomes" id="UP000034112">
    <property type="component" value="Unassembled WGS sequence"/>
</dbReference>
<organism evidence="3 4">
    <name type="scientific">Trichoderma harzianum</name>
    <name type="common">Hypocrea lixii</name>
    <dbReference type="NCBI Taxonomy" id="5544"/>
    <lineage>
        <taxon>Eukaryota</taxon>
        <taxon>Fungi</taxon>
        <taxon>Dikarya</taxon>
        <taxon>Ascomycota</taxon>
        <taxon>Pezizomycotina</taxon>
        <taxon>Sordariomycetes</taxon>
        <taxon>Hypocreomycetidae</taxon>
        <taxon>Hypocreales</taxon>
        <taxon>Hypocreaceae</taxon>
        <taxon>Trichoderma</taxon>
    </lineage>
</organism>
<accession>A0A0F9XC10</accession>
<protein>
    <recommendedName>
        <fullName evidence="2">Helicase C-terminal domain-containing protein</fullName>
    </recommendedName>
</protein>